<accession>A0A7I7VWR3</accession>
<name>A0A7I7VWR3_9MYCO</name>
<evidence type="ECO:0000256" key="2">
    <source>
        <dbReference type="SAM" id="MobiDB-lite"/>
    </source>
</evidence>
<evidence type="ECO:0000313" key="3">
    <source>
        <dbReference type="EMBL" id="BBZ09736.1"/>
    </source>
</evidence>
<reference evidence="3 4" key="1">
    <citation type="journal article" date="2019" name="Emerg. Microbes Infect.">
        <title>Comprehensive subspecies identification of 175 nontuberculous mycobacteria species based on 7547 genomic profiles.</title>
        <authorList>
            <person name="Matsumoto Y."/>
            <person name="Kinjo T."/>
            <person name="Motooka D."/>
            <person name="Nabeya D."/>
            <person name="Jung N."/>
            <person name="Uechi K."/>
            <person name="Horii T."/>
            <person name="Iida T."/>
            <person name="Fujita J."/>
            <person name="Nakamura S."/>
        </authorList>
    </citation>
    <scope>NUCLEOTIDE SEQUENCE [LARGE SCALE GENOMIC DNA]</scope>
    <source>
        <strain evidence="3 4">JCM 12405</strain>
    </source>
</reference>
<proteinExistence type="inferred from homology"/>
<dbReference type="Gene3D" id="1.10.287.1060">
    <property type="entry name" value="ESAT-6-like"/>
    <property type="match status" value="1"/>
</dbReference>
<dbReference type="KEGG" id="mdr:MDOR_39050"/>
<dbReference type="SUPFAM" id="SSF140453">
    <property type="entry name" value="EsxAB dimer-like"/>
    <property type="match status" value="1"/>
</dbReference>
<dbReference type="InterPro" id="IPR036689">
    <property type="entry name" value="ESAT-6-like_sf"/>
</dbReference>
<dbReference type="Proteomes" id="UP000467201">
    <property type="component" value="Chromosome"/>
</dbReference>
<dbReference type="NCBIfam" id="TIGR03930">
    <property type="entry name" value="WXG100_ESAT6"/>
    <property type="match status" value="1"/>
</dbReference>
<feature type="region of interest" description="Disordered" evidence="2">
    <location>
        <begin position="79"/>
        <end position="103"/>
    </location>
</feature>
<organism evidence="3 4">
    <name type="scientific">Mycolicibacterium doricum</name>
    <dbReference type="NCBI Taxonomy" id="126673"/>
    <lineage>
        <taxon>Bacteria</taxon>
        <taxon>Bacillati</taxon>
        <taxon>Actinomycetota</taxon>
        <taxon>Actinomycetes</taxon>
        <taxon>Mycobacteriales</taxon>
        <taxon>Mycobacteriaceae</taxon>
        <taxon>Mycolicibacterium</taxon>
    </lineage>
</organism>
<dbReference type="AlphaFoldDB" id="A0A7I7VWR3"/>
<evidence type="ECO:0000256" key="1">
    <source>
        <dbReference type="RuleBase" id="RU362001"/>
    </source>
</evidence>
<comment type="similarity">
    <text evidence="1">Belongs to the WXG100 family.</text>
</comment>
<dbReference type="Pfam" id="PF06013">
    <property type="entry name" value="WXG100"/>
    <property type="match status" value="1"/>
</dbReference>
<dbReference type="InterPro" id="IPR010310">
    <property type="entry name" value="T7SS_ESAT-6-like"/>
</dbReference>
<evidence type="ECO:0000313" key="4">
    <source>
        <dbReference type="Proteomes" id="UP000467201"/>
    </source>
</evidence>
<feature type="compositionally biased region" description="Polar residues" evidence="2">
    <location>
        <begin position="79"/>
        <end position="88"/>
    </location>
</feature>
<sequence>MYPHMAMNTDIAVLAKEASNFERISGELQGVMRSVDATANSLIPQWRGQAGEAAQAALLRYQEAAAAQIQTLTEISSNIHTSGTQYGSTDDDQAGTLASSMNL</sequence>
<protein>
    <recommendedName>
        <fullName evidence="1">ESAT-6-like protein</fullName>
    </recommendedName>
</protein>
<gene>
    <name evidence="3" type="primary">esxB</name>
    <name evidence="3" type="ORF">MDOR_39050</name>
</gene>
<dbReference type="EMBL" id="AP022605">
    <property type="protein sequence ID" value="BBZ09736.1"/>
    <property type="molecule type" value="Genomic_DNA"/>
</dbReference>